<keyword evidence="1" id="KW-0472">Membrane</keyword>
<proteinExistence type="predicted"/>
<evidence type="ECO:0000313" key="2">
    <source>
        <dbReference type="EMBL" id="RRT67625.1"/>
    </source>
</evidence>
<sequence length="122" mass="13135">MLTSSAGKRGVCPAGCKVDGRTWVNLPGCSEFWLLVGCYCDIDYPSSAKNVVEPSGVKLRCRPDLFSAEYASSPMLVEIWIFNLGQSLFGSQRPGVGQVVFRLVSGFVILHTGLFGMGGLAR</sequence>
<dbReference type="Proteomes" id="UP000287651">
    <property type="component" value="Unassembled WGS sequence"/>
</dbReference>
<protein>
    <submittedName>
        <fullName evidence="2">Uncharacterized protein</fullName>
    </submittedName>
</protein>
<evidence type="ECO:0000256" key="1">
    <source>
        <dbReference type="SAM" id="Phobius"/>
    </source>
</evidence>
<keyword evidence="1" id="KW-1133">Transmembrane helix</keyword>
<dbReference type="AlphaFoldDB" id="A0A426ZUH8"/>
<organism evidence="2 3">
    <name type="scientific">Ensete ventricosum</name>
    <name type="common">Abyssinian banana</name>
    <name type="synonym">Musa ensete</name>
    <dbReference type="NCBI Taxonomy" id="4639"/>
    <lineage>
        <taxon>Eukaryota</taxon>
        <taxon>Viridiplantae</taxon>
        <taxon>Streptophyta</taxon>
        <taxon>Embryophyta</taxon>
        <taxon>Tracheophyta</taxon>
        <taxon>Spermatophyta</taxon>
        <taxon>Magnoliopsida</taxon>
        <taxon>Liliopsida</taxon>
        <taxon>Zingiberales</taxon>
        <taxon>Musaceae</taxon>
        <taxon>Ensete</taxon>
    </lineage>
</organism>
<name>A0A426ZUH8_ENSVE</name>
<reference evidence="2 3" key="1">
    <citation type="journal article" date="2014" name="Agronomy (Basel)">
        <title>A Draft Genome Sequence for Ensete ventricosum, the Drought-Tolerant Tree Against Hunger.</title>
        <authorList>
            <person name="Harrison J."/>
            <person name="Moore K.A."/>
            <person name="Paszkiewicz K."/>
            <person name="Jones T."/>
            <person name="Grant M."/>
            <person name="Ambacheew D."/>
            <person name="Muzemil S."/>
            <person name="Studholme D.J."/>
        </authorList>
    </citation>
    <scope>NUCLEOTIDE SEQUENCE [LARGE SCALE GENOMIC DNA]</scope>
</reference>
<comment type="caution">
    <text evidence="2">The sequence shown here is derived from an EMBL/GenBank/DDBJ whole genome shotgun (WGS) entry which is preliminary data.</text>
</comment>
<feature type="transmembrane region" description="Helical" evidence="1">
    <location>
        <begin position="99"/>
        <end position="121"/>
    </location>
</feature>
<accession>A0A426ZUH8</accession>
<keyword evidence="1" id="KW-0812">Transmembrane</keyword>
<dbReference type="EMBL" id="AMZH03004976">
    <property type="protein sequence ID" value="RRT67625.1"/>
    <property type="molecule type" value="Genomic_DNA"/>
</dbReference>
<gene>
    <name evidence="2" type="ORF">B296_00036397</name>
</gene>
<evidence type="ECO:0000313" key="3">
    <source>
        <dbReference type="Proteomes" id="UP000287651"/>
    </source>
</evidence>